<organism evidence="1 2">
    <name type="scientific">Tichowtungia aerotolerans</name>
    <dbReference type="NCBI Taxonomy" id="2697043"/>
    <lineage>
        <taxon>Bacteria</taxon>
        <taxon>Pseudomonadati</taxon>
        <taxon>Kiritimatiellota</taxon>
        <taxon>Tichowtungiia</taxon>
        <taxon>Tichowtungiales</taxon>
        <taxon>Tichowtungiaceae</taxon>
        <taxon>Tichowtungia</taxon>
    </lineage>
</organism>
<reference evidence="1 2" key="1">
    <citation type="submission" date="2020-01" db="EMBL/GenBank/DDBJ databases">
        <title>Ponticoccus aerotolerans gen. nov., sp. nov., an anaerobic bacterium and proposal of Ponticoccusceae fam. nov., Ponticoccusles ord. nov. and Ponticoccuse classis nov. in the phylum Kiritimatiellaeota.</title>
        <authorList>
            <person name="Zhou L.Y."/>
            <person name="Du Z.J."/>
        </authorList>
    </citation>
    <scope>NUCLEOTIDE SEQUENCE [LARGE SCALE GENOMIC DNA]</scope>
    <source>
        <strain evidence="1 2">S-5007</strain>
    </source>
</reference>
<dbReference type="InterPro" id="IPR051806">
    <property type="entry name" value="HAD-like_SPP"/>
</dbReference>
<proteinExistence type="predicted"/>
<dbReference type="InterPro" id="IPR023214">
    <property type="entry name" value="HAD_sf"/>
</dbReference>
<dbReference type="NCBIfam" id="TIGR01509">
    <property type="entry name" value="HAD-SF-IA-v3"/>
    <property type="match status" value="1"/>
</dbReference>
<accession>A0A6P1MDY6</accession>
<keyword evidence="1" id="KW-0378">Hydrolase</keyword>
<dbReference type="Gene3D" id="3.40.50.1000">
    <property type="entry name" value="HAD superfamily/HAD-like"/>
    <property type="match status" value="1"/>
</dbReference>
<keyword evidence="2" id="KW-1185">Reference proteome</keyword>
<dbReference type="Gene3D" id="1.10.150.240">
    <property type="entry name" value="Putative phosphatase, domain 2"/>
    <property type="match status" value="1"/>
</dbReference>
<dbReference type="PANTHER" id="PTHR43481">
    <property type="entry name" value="FRUCTOSE-1-PHOSPHATE PHOSPHATASE"/>
    <property type="match status" value="1"/>
</dbReference>
<dbReference type="SFLD" id="SFLDS00003">
    <property type="entry name" value="Haloacid_Dehalogenase"/>
    <property type="match status" value="1"/>
</dbReference>
<dbReference type="AlphaFoldDB" id="A0A6P1MDY6"/>
<dbReference type="InterPro" id="IPR023198">
    <property type="entry name" value="PGP-like_dom2"/>
</dbReference>
<dbReference type="Proteomes" id="UP000464954">
    <property type="component" value="Chromosome"/>
</dbReference>
<dbReference type="PRINTS" id="PR00413">
    <property type="entry name" value="HADHALOGNASE"/>
</dbReference>
<dbReference type="InterPro" id="IPR006439">
    <property type="entry name" value="HAD-SF_hydro_IA"/>
</dbReference>
<evidence type="ECO:0000313" key="2">
    <source>
        <dbReference type="Proteomes" id="UP000464954"/>
    </source>
</evidence>
<dbReference type="EMBL" id="CP047593">
    <property type="protein sequence ID" value="QHI69305.1"/>
    <property type="molecule type" value="Genomic_DNA"/>
</dbReference>
<protein>
    <submittedName>
        <fullName evidence="1">HAD-IA family hydrolase</fullName>
    </submittedName>
</protein>
<dbReference type="PANTHER" id="PTHR43481:SF4">
    <property type="entry name" value="GLYCEROL-1-PHOSPHATE PHOSPHOHYDROLASE 1-RELATED"/>
    <property type="match status" value="1"/>
</dbReference>
<dbReference type="RefSeq" id="WP_160628487.1">
    <property type="nucleotide sequence ID" value="NZ_CP047593.1"/>
</dbReference>
<evidence type="ECO:0000313" key="1">
    <source>
        <dbReference type="EMBL" id="QHI69305.1"/>
    </source>
</evidence>
<dbReference type="KEGG" id="taer:GT409_07525"/>
<dbReference type="GO" id="GO:0050308">
    <property type="term" value="F:sugar-phosphatase activity"/>
    <property type="evidence" value="ECO:0007669"/>
    <property type="project" value="TreeGrafter"/>
</dbReference>
<dbReference type="SFLD" id="SFLDG01129">
    <property type="entry name" value="C1.5:_HAD__Beta-PGM__Phosphata"/>
    <property type="match status" value="1"/>
</dbReference>
<dbReference type="InterPro" id="IPR036412">
    <property type="entry name" value="HAD-like_sf"/>
</dbReference>
<gene>
    <name evidence="1" type="ORF">GT409_07525</name>
</gene>
<name>A0A6P1MDY6_9BACT</name>
<sequence>MISAVIFDFDGVIVDSERLHWAAFNAVMEPRGKTIEWPEYLETYIGFDDRDAFRCAFPNLGKDELPQLIQAKAAAFQELLNDGGAAALPGSVELIQHLSGTIPIAICSGALKEDIFPIIGKLGVADAFDQIVTADDTHISKPDPAPYLLAKERLRVASGIAIEDTPAGIASAKGAGLKVLAVTNSYPKELLKDADVIVDTLDGLTGERLTELFA</sequence>
<dbReference type="Pfam" id="PF13419">
    <property type="entry name" value="HAD_2"/>
    <property type="match status" value="1"/>
</dbReference>
<dbReference type="CDD" id="cd07505">
    <property type="entry name" value="HAD_BPGM-like"/>
    <property type="match status" value="1"/>
</dbReference>
<dbReference type="SUPFAM" id="SSF56784">
    <property type="entry name" value="HAD-like"/>
    <property type="match status" value="1"/>
</dbReference>
<dbReference type="InterPro" id="IPR041492">
    <property type="entry name" value="HAD_2"/>
</dbReference>